<evidence type="ECO:0000313" key="2">
    <source>
        <dbReference type="EMBL" id="KIL51375.1"/>
    </source>
</evidence>
<accession>A0A0C2RM88</accession>
<organism evidence="2 3">
    <name type="scientific">Jeotgalibacillus alimentarius</name>
    <dbReference type="NCBI Taxonomy" id="135826"/>
    <lineage>
        <taxon>Bacteria</taxon>
        <taxon>Bacillati</taxon>
        <taxon>Bacillota</taxon>
        <taxon>Bacilli</taxon>
        <taxon>Bacillales</taxon>
        <taxon>Caryophanaceae</taxon>
        <taxon>Jeotgalibacillus</taxon>
    </lineage>
</organism>
<dbReference type="Gene3D" id="3.40.630.30">
    <property type="match status" value="1"/>
</dbReference>
<dbReference type="OrthoDB" id="66776at2"/>
<dbReference type="Proteomes" id="UP000031950">
    <property type="component" value="Unassembled WGS sequence"/>
</dbReference>
<reference evidence="2 3" key="1">
    <citation type="submission" date="2015-01" db="EMBL/GenBank/DDBJ databases">
        <title>Genome sequence of Jeotgalibacillus alimentarius.</title>
        <authorList>
            <person name="Goh K.M."/>
            <person name="Chan K.-G."/>
            <person name="Yaakop A.S."/>
            <person name="Ee R."/>
            <person name="Gan H.M."/>
            <person name="Chan C.S."/>
        </authorList>
    </citation>
    <scope>NUCLEOTIDE SEQUENCE [LARGE SCALE GENOMIC DNA]</scope>
    <source>
        <strain evidence="2 3">YKJ-13</strain>
    </source>
</reference>
<dbReference type="InterPro" id="IPR000182">
    <property type="entry name" value="GNAT_dom"/>
</dbReference>
<dbReference type="PROSITE" id="PS51186">
    <property type="entry name" value="GNAT"/>
    <property type="match status" value="1"/>
</dbReference>
<dbReference type="GO" id="GO:0016747">
    <property type="term" value="F:acyltransferase activity, transferring groups other than amino-acyl groups"/>
    <property type="evidence" value="ECO:0007669"/>
    <property type="project" value="InterPro"/>
</dbReference>
<dbReference type="Pfam" id="PF00583">
    <property type="entry name" value="Acetyltransf_1"/>
    <property type="match status" value="1"/>
</dbReference>
<proteinExistence type="predicted"/>
<evidence type="ECO:0000259" key="1">
    <source>
        <dbReference type="PROSITE" id="PS51186"/>
    </source>
</evidence>
<dbReference type="SUPFAM" id="SSF55729">
    <property type="entry name" value="Acyl-CoA N-acyltransferases (Nat)"/>
    <property type="match status" value="1"/>
</dbReference>
<keyword evidence="2" id="KW-0808">Transferase</keyword>
<dbReference type="STRING" id="135826.KP77_08870"/>
<gene>
    <name evidence="2" type="ORF">KP77_08870</name>
</gene>
<protein>
    <submittedName>
        <fullName evidence="2">Acetyltransferase</fullName>
    </submittedName>
</protein>
<feature type="domain" description="N-acetyltransferase" evidence="1">
    <location>
        <begin position="4"/>
        <end position="157"/>
    </location>
</feature>
<dbReference type="PATRIC" id="fig|135826.4.peg.881"/>
<dbReference type="AlphaFoldDB" id="A0A0C2RM88"/>
<dbReference type="EMBL" id="JXRQ01000015">
    <property type="protein sequence ID" value="KIL51375.1"/>
    <property type="molecule type" value="Genomic_DNA"/>
</dbReference>
<sequence length="163" mass="18562">MNQVKLVHYSEEYLTALENFILPKEQEQFTTLPADQLIRLTGDQLPVVITADEKAVGFFVLEQSERLNHYTQNESAYLLASLSITKGQQGKGFAKEAMNLLPEWVRQEIPMCDEVVLSVNLKNNAAFRLYLGAGFEDTGRRITGPVGEQRVMSRKITNEREQR</sequence>
<comment type="caution">
    <text evidence="2">The sequence shown here is derived from an EMBL/GenBank/DDBJ whole genome shotgun (WGS) entry which is preliminary data.</text>
</comment>
<evidence type="ECO:0000313" key="3">
    <source>
        <dbReference type="Proteomes" id="UP000031950"/>
    </source>
</evidence>
<dbReference type="RefSeq" id="WP_041121517.1">
    <property type="nucleotide sequence ID" value="NZ_JXRQ01000015.1"/>
</dbReference>
<keyword evidence="3" id="KW-1185">Reference proteome</keyword>
<dbReference type="InterPro" id="IPR016181">
    <property type="entry name" value="Acyl_CoA_acyltransferase"/>
</dbReference>
<name>A0A0C2RM88_9BACL</name>